<protein>
    <recommendedName>
        <fullName evidence="11">SLH domain-containing protein</fullName>
    </recommendedName>
</protein>
<accession>A0A0S1SMR8</accession>
<evidence type="ECO:0000256" key="3">
    <source>
        <dbReference type="ARBA" id="ARBA00022525"/>
    </source>
</evidence>
<dbReference type="PANTHER" id="PTHR38050:SF1">
    <property type="entry name" value="FERULOYL ESTERASE C"/>
    <property type="match status" value="1"/>
</dbReference>
<evidence type="ECO:0000313" key="13">
    <source>
        <dbReference type="Proteomes" id="UP000069135"/>
    </source>
</evidence>
<accession>A0A0S1SK50</accession>
<keyword evidence="3" id="KW-0964">Secreted</keyword>
<evidence type="ECO:0000256" key="6">
    <source>
        <dbReference type="ARBA" id="ARBA00022801"/>
    </source>
</evidence>
<dbReference type="PROSITE" id="PS51272">
    <property type="entry name" value="SLH"/>
    <property type="match status" value="2"/>
</dbReference>
<comment type="similarity">
    <text evidence="2">Belongs to the faeC family.</text>
</comment>
<dbReference type="Proteomes" id="UP000069135">
    <property type="component" value="Chromosome"/>
</dbReference>
<dbReference type="Pfam" id="PF00395">
    <property type="entry name" value="SLH"/>
    <property type="match status" value="2"/>
</dbReference>
<keyword evidence="8" id="KW-0624">Polysaccharide degradation</keyword>
<evidence type="ECO:0000313" key="12">
    <source>
        <dbReference type="EMBL" id="ALM12858.1"/>
    </source>
</evidence>
<accession>A0A0S1SPJ1</accession>
<comment type="subcellular location">
    <subcellularLocation>
        <location evidence="1">Secreted</location>
    </subcellularLocation>
</comment>
<evidence type="ECO:0000256" key="5">
    <source>
        <dbReference type="ARBA" id="ARBA00022729"/>
    </source>
</evidence>
<evidence type="ECO:0000259" key="11">
    <source>
        <dbReference type="PROSITE" id="PS51272"/>
    </source>
</evidence>
<evidence type="ECO:0000256" key="10">
    <source>
        <dbReference type="SAM" id="SignalP"/>
    </source>
</evidence>
<evidence type="ECO:0000256" key="4">
    <source>
        <dbReference type="ARBA" id="ARBA00022651"/>
    </source>
</evidence>
<evidence type="ECO:0000256" key="1">
    <source>
        <dbReference type="ARBA" id="ARBA00004613"/>
    </source>
</evidence>
<dbReference type="AlphaFoldDB" id="A0A0S1SPJ1"/>
<dbReference type="KEGG" id="prf:PeribacterA2_0156"/>
<name>A0A0S1SPJ1_9BACT</name>
<dbReference type="InterPro" id="IPR043595">
    <property type="entry name" value="FaeB/C/D"/>
</dbReference>
<accession>A0A0S1SGZ0</accession>
<dbReference type="GO" id="GO:0030600">
    <property type="term" value="F:feruloyl esterase activity"/>
    <property type="evidence" value="ECO:0007669"/>
    <property type="project" value="InterPro"/>
</dbReference>
<keyword evidence="5 10" id="KW-0732">Signal</keyword>
<keyword evidence="4" id="KW-0858">Xylan degradation</keyword>
<comment type="function">
    <text evidence="9">Involved in degradation of plant cell walls. Hydrolyzes the feruloyl-arabinose ester bond in arabinoxylans, and the feruloyl-galactose ester bond in pectin. Active against paranitrophenyl-acetate, methyl ferulate and wheat arabinoxylan.</text>
</comment>
<dbReference type="GO" id="GO:0045493">
    <property type="term" value="P:xylan catabolic process"/>
    <property type="evidence" value="ECO:0007669"/>
    <property type="project" value="UniProtKB-KW"/>
</dbReference>
<dbReference type="InterPro" id="IPR001119">
    <property type="entry name" value="SLH_dom"/>
</dbReference>
<evidence type="ECO:0000256" key="2">
    <source>
        <dbReference type="ARBA" id="ARBA00010278"/>
    </source>
</evidence>
<feature type="chain" id="PRO_5009797883" description="SLH domain-containing protein" evidence="10">
    <location>
        <begin position="29"/>
        <end position="459"/>
    </location>
</feature>
<dbReference type="SUPFAM" id="SSF53474">
    <property type="entry name" value="alpha/beta-Hydrolases"/>
    <property type="match status" value="1"/>
</dbReference>
<dbReference type="STRING" id="1735162.PeribacterB2_0156"/>
<dbReference type="GO" id="GO:0005576">
    <property type="term" value="C:extracellular region"/>
    <property type="evidence" value="ECO:0007669"/>
    <property type="project" value="UniProtKB-SubCell"/>
</dbReference>
<dbReference type="Gene3D" id="3.40.50.1820">
    <property type="entry name" value="alpha/beta hydrolase"/>
    <property type="match status" value="1"/>
</dbReference>
<evidence type="ECO:0000256" key="9">
    <source>
        <dbReference type="ARBA" id="ARBA00025250"/>
    </source>
</evidence>
<feature type="signal peptide" evidence="10">
    <location>
        <begin position="1"/>
        <end position="28"/>
    </location>
</feature>
<dbReference type="PANTHER" id="PTHR38050">
    <property type="match status" value="1"/>
</dbReference>
<reference evidence="12 13" key="2">
    <citation type="journal article" date="2016" name="PeerJ">
        <title>Analysis of five complete genome sequences for members of the class Peribacteria in the recently recognized Peregrinibacteria bacterial phylum.</title>
        <authorList>
            <person name="Anantharaman K."/>
            <person name="Brown C.T."/>
            <person name="Burstein D."/>
            <person name="Castelle C.J."/>
            <person name="Probst A.J."/>
            <person name="Thomas B.C."/>
            <person name="Williams K.H."/>
            <person name="Banfield J.F."/>
        </authorList>
    </citation>
    <scope>NUCLEOTIDE SEQUENCE [LARGE SCALE GENOMIC DNA]</scope>
    <source>
        <strain evidence="12">RIFOXYD1_FULL_PER-ii_59_16</strain>
    </source>
</reference>
<feature type="domain" description="SLH" evidence="11">
    <location>
        <begin position="91"/>
        <end position="157"/>
    </location>
</feature>
<keyword evidence="7" id="KW-0119">Carbohydrate metabolism</keyword>
<dbReference type="InterPro" id="IPR029058">
    <property type="entry name" value="AB_hydrolase_fold"/>
</dbReference>
<reference evidence="13" key="1">
    <citation type="submission" date="2015-10" db="EMBL/GenBank/DDBJ databases">
        <title>Analysis of five complete genome sequences for members of the class Peribacteria in the recently recognized Peregrinibacteria bacterial phylum.</title>
        <authorList>
            <person name="Anantharaman K."/>
            <person name="Brown C.T."/>
            <person name="Burstein D."/>
            <person name="Castelle C.J."/>
            <person name="Probst A.J."/>
            <person name="Thomas B.C."/>
            <person name="Williams K.H."/>
            <person name="Banfield J.F."/>
        </authorList>
    </citation>
    <scope>NUCLEOTIDE SEQUENCE [LARGE SCALE GENOMIC DNA]</scope>
</reference>
<organism evidence="12 13">
    <name type="scientific">Candidatus Peribacter riflensis</name>
    <dbReference type="NCBI Taxonomy" id="1735162"/>
    <lineage>
        <taxon>Bacteria</taxon>
        <taxon>Candidatus Peregrinibacteriota</taxon>
        <taxon>Candidatus Peribacteria</taxon>
        <taxon>Candidatus Peribacterales</taxon>
        <taxon>Candidatus Peribacteraceae</taxon>
        <taxon>Candidatus Peribacter</taxon>
    </lineage>
</organism>
<keyword evidence="6" id="KW-0378">Hydrolase</keyword>
<evidence type="ECO:0000256" key="7">
    <source>
        <dbReference type="ARBA" id="ARBA00023277"/>
    </source>
</evidence>
<dbReference type="EMBL" id="CP013065">
    <property type="protein sequence ID" value="ALM12858.1"/>
    <property type="molecule type" value="Genomic_DNA"/>
</dbReference>
<sequence>MSRRNDHWSLGCITLLCGLLFPFTFAQAASAPPFPDMANSWYGYQESTQYLKDKGSIGGYPDGLFHPQDTVNRAEFLKLVFRSKGAAEPVTEDCFADVPSDAWFAPFVCAAKRRGIIQGYTVGSRQVFKPEQPINFAEAIKMAVLSYGSEIAEGSGEKWYQPYVDELDAKKILASWSYIPWAPITRERAADLIARYVRHDEDRVLPHLSPGCGKSERNPSLTLTVGGQERTYLLTQPSHASTSTPSTLIVAFHGRTNGNAQVRAYFGLDRSASDSFIAYPSGIPNGNGSYSWSDPGDKAQELRDFALFDAIVREIGDSACIDLDRIYVVGHSLGAWFANSVACARGGVVRASATVGGSTTMKNCTGPTAALIINNPKDTLSSHVAAEAMRDIRIAANTCSPKSAKTEPSSLSCMQYADCPLNPVVFCPHTIDRDRHGTYYPHLWPDGTAQAMVKFFEGL</sequence>
<evidence type="ECO:0000256" key="8">
    <source>
        <dbReference type="ARBA" id="ARBA00023326"/>
    </source>
</evidence>
<feature type="domain" description="SLH" evidence="11">
    <location>
        <begin position="30"/>
        <end position="89"/>
    </location>
</feature>
<proteinExistence type="inferred from homology"/>
<accession>A0A0S1SUF6</accession>
<gene>
    <name evidence="12" type="ORF">PeribacterD1_0156</name>
</gene>